<evidence type="ECO:0000256" key="1">
    <source>
        <dbReference type="SAM" id="MobiDB-lite"/>
    </source>
</evidence>
<organism evidence="2 3">
    <name type="scientific">Lentinula lateritia</name>
    <dbReference type="NCBI Taxonomy" id="40482"/>
    <lineage>
        <taxon>Eukaryota</taxon>
        <taxon>Fungi</taxon>
        <taxon>Dikarya</taxon>
        <taxon>Basidiomycota</taxon>
        <taxon>Agaricomycotina</taxon>
        <taxon>Agaricomycetes</taxon>
        <taxon>Agaricomycetidae</taxon>
        <taxon>Agaricales</taxon>
        <taxon>Marasmiineae</taxon>
        <taxon>Omphalotaceae</taxon>
        <taxon>Lentinula</taxon>
    </lineage>
</organism>
<feature type="compositionally biased region" description="Basic and acidic residues" evidence="1">
    <location>
        <begin position="17"/>
        <end position="29"/>
    </location>
</feature>
<feature type="region of interest" description="Disordered" evidence="1">
    <location>
        <begin position="1"/>
        <end position="109"/>
    </location>
</feature>
<reference evidence="2" key="2">
    <citation type="journal article" date="2023" name="Proc. Natl. Acad. Sci. U.S.A.">
        <title>A global phylogenomic analysis of the shiitake genus Lentinula.</title>
        <authorList>
            <person name="Sierra-Patev S."/>
            <person name="Min B."/>
            <person name="Naranjo-Ortiz M."/>
            <person name="Looney B."/>
            <person name="Konkel Z."/>
            <person name="Slot J.C."/>
            <person name="Sakamoto Y."/>
            <person name="Steenwyk J.L."/>
            <person name="Rokas A."/>
            <person name="Carro J."/>
            <person name="Camarero S."/>
            <person name="Ferreira P."/>
            <person name="Molpeceres G."/>
            <person name="Ruiz-Duenas F.J."/>
            <person name="Serrano A."/>
            <person name="Henrissat B."/>
            <person name="Drula E."/>
            <person name="Hughes K.W."/>
            <person name="Mata J.L."/>
            <person name="Ishikawa N.K."/>
            <person name="Vargas-Isla R."/>
            <person name="Ushijima S."/>
            <person name="Smith C.A."/>
            <person name="Donoghue J."/>
            <person name="Ahrendt S."/>
            <person name="Andreopoulos W."/>
            <person name="He G."/>
            <person name="LaButti K."/>
            <person name="Lipzen A."/>
            <person name="Ng V."/>
            <person name="Riley R."/>
            <person name="Sandor L."/>
            <person name="Barry K."/>
            <person name="Martinez A.T."/>
            <person name="Xiao Y."/>
            <person name="Gibbons J.G."/>
            <person name="Terashima K."/>
            <person name="Grigoriev I.V."/>
            <person name="Hibbett D."/>
        </authorList>
    </citation>
    <scope>NUCLEOTIDE SEQUENCE</scope>
    <source>
        <strain evidence="2">Sp2 HRB7682 ss15</strain>
    </source>
</reference>
<gene>
    <name evidence="2" type="ORF">C8J55DRAFT_556344</name>
</gene>
<protein>
    <submittedName>
        <fullName evidence="2">Uncharacterized protein</fullName>
    </submittedName>
</protein>
<dbReference type="AlphaFoldDB" id="A0A9W9DZ28"/>
<name>A0A9W9DZ28_9AGAR</name>
<comment type="caution">
    <text evidence="2">The sequence shown here is derived from an EMBL/GenBank/DDBJ whole genome shotgun (WGS) entry which is preliminary data.</text>
</comment>
<reference evidence="2" key="1">
    <citation type="submission" date="2022-08" db="EMBL/GenBank/DDBJ databases">
        <authorList>
            <consortium name="DOE Joint Genome Institute"/>
            <person name="Min B."/>
            <person name="Riley R."/>
            <person name="Sierra-Patev S."/>
            <person name="Naranjo-Ortiz M."/>
            <person name="Looney B."/>
            <person name="Konkel Z."/>
            <person name="Slot J.C."/>
            <person name="Sakamoto Y."/>
            <person name="Steenwyk J.L."/>
            <person name="Rokas A."/>
            <person name="Carro J."/>
            <person name="Camarero S."/>
            <person name="Ferreira P."/>
            <person name="Molpeceres G."/>
            <person name="Ruiz-Duenas F.J."/>
            <person name="Serrano A."/>
            <person name="Henrissat B."/>
            <person name="Drula E."/>
            <person name="Hughes K.W."/>
            <person name="Mata J.L."/>
            <person name="Ishikawa N.K."/>
            <person name="Vargas-Isla R."/>
            <person name="Ushijima S."/>
            <person name="Smith C.A."/>
            <person name="Ahrendt S."/>
            <person name="Andreopoulos W."/>
            <person name="He G."/>
            <person name="Labutti K."/>
            <person name="Lipzen A."/>
            <person name="Ng V."/>
            <person name="Sandor L."/>
            <person name="Barry K."/>
            <person name="Martinez A.T."/>
            <person name="Xiao Y."/>
            <person name="Gibbons J.G."/>
            <person name="Terashima K."/>
            <person name="Hibbett D.S."/>
            <person name="Grigoriev I.V."/>
        </authorList>
    </citation>
    <scope>NUCLEOTIDE SEQUENCE</scope>
    <source>
        <strain evidence="2">Sp2 HRB7682 ss15</strain>
    </source>
</reference>
<sequence length="181" mass="20199">MQPVIHISFESESPVHLGDDSGLSHRPEKTLNTASILAPIRGSDGRFTSTNLSDTDDRPTTGPIARSTDSESDFEDLTPLNSPPQPLTPKTHQRPMATQQPLTRFCGDPDDPIQPATFLQDFEVRMTELMTPRADLASRIKPYLKRDSRAWEWYMEDLAATDPTGSWEGFETRSSVRPGSK</sequence>
<evidence type="ECO:0000313" key="2">
    <source>
        <dbReference type="EMBL" id="KAJ4492038.1"/>
    </source>
</evidence>
<dbReference type="Proteomes" id="UP001150238">
    <property type="component" value="Unassembled WGS sequence"/>
</dbReference>
<evidence type="ECO:0000313" key="3">
    <source>
        <dbReference type="Proteomes" id="UP001150238"/>
    </source>
</evidence>
<feature type="compositionally biased region" description="Polar residues" evidence="1">
    <location>
        <begin position="172"/>
        <end position="181"/>
    </location>
</feature>
<accession>A0A9W9DZ28</accession>
<feature type="region of interest" description="Disordered" evidence="1">
    <location>
        <begin position="162"/>
        <end position="181"/>
    </location>
</feature>
<dbReference type="EMBL" id="JANVFS010000005">
    <property type="protein sequence ID" value="KAJ4492038.1"/>
    <property type="molecule type" value="Genomic_DNA"/>
</dbReference>
<proteinExistence type="predicted"/>